<keyword evidence="1" id="KW-0732">Signal</keyword>
<dbReference type="GO" id="GO:0005576">
    <property type="term" value="C:extracellular region"/>
    <property type="evidence" value="ECO:0007669"/>
    <property type="project" value="TreeGrafter"/>
</dbReference>
<dbReference type="AlphaFoldDB" id="A0A9P4NTJ9"/>
<dbReference type="OrthoDB" id="2099887at2759"/>
<reference evidence="2" key="1">
    <citation type="journal article" date="2020" name="Stud. Mycol.">
        <title>101 Dothideomycetes genomes: a test case for predicting lifestyles and emergence of pathogens.</title>
        <authorList>
            <person name="Haridas S."/>
            <person name="Albert R."/>
            <person name="Binder M."/>
            <person name="Bloem J."/>
            <person name="Labutti K."/>
            <person name="Salamov A."/>
            <person name="Andreopoulos B."/>
            <person name="Baker S."/>
            <person name="Barry K."/>
            <person name="Bills G."/>
            <person name="Bluhm B."/>
            <person name="Cannon C."/>
            <person name="Castanera R."/>
            <person name="Culley D."/>
            <person name="Daum C."/>
            <person name="Ezra D."/>
            <person name="Gonzalez J."/>
            <person name="Henrissat B."/>
            <person name="Kuo A."/>
            <person name="Liang C."/>
            <person name="Lipzen A."/>
            <person name="Lutzoni F."/>
            <person name="Magnuson J."/>
            <person name="Mondo S."/>
            <person name="Nolan M."/>
            <person name="Ohm R."/>
            <person name="Pangilinan J."/>
            <person name="Park H.-J."/>
            <person name="Ramirez L."/>
            <person name="Alfaro M."/>
            <person name="Sun H."/>
            <person name="Tritt A."/>
            <person name="Yoshinaga Y."/>
            <person name="Zwiers L.-H."/>
            <person name="Turgeon B."/>
            <person name="Goodwin S."/>
            <person name="Spatafora J."/>
            <person name="Crous P."/>
            <person name="Grigoriev I."/>
        </authorList>
    </citation>
    <scope>NUCLEOTIDE SEQUENCE</scope>
    <source>
        <strain evidence="2">CBS 130266</strain>
    </source>
</reference>
<proteinExistence type="predicted"/>
<dbReference type="PANTHER" id="PTHR38787:SF3">
    <property type="entry name" value="REGULATORY P DOMAIN-CONTAINING PROTEIN"/>
    <property type="match status" value="1"/>
</dbReference>
<keyword evidence="3" id="KW-1185">Reference proteome</keyword>
<dbReference type="NCBIfam" id="TIGR04312">
    <property type="entry name" value="choice_anch_B"/>
    <property type="match status" value="1"/>
</dbReference>
<feature type="chain" id="PRO_5040372639" description="LVIVD repeat-containing protein" evidence="1">
    <location>
        <begin position="19"/>
        <end position="472"/>
    </location>
</feature>
<comment type="caution">
    <text evidence="2">The sequence shown here is derived from an EMBL/GenBank/DDBJ whole genome shotgun (WGS) entry which is preliminary data.</text>
</comment>
<organism evidence="2 3">
    <name type="scientific">Tothia fuscella</name>
    <dbReference type="NCBI Taxonomy" id="1048955"/>
    <lineage>
        <taxon>Eukaryota</taxon>
        <taxon>Fungi</taxon>
        <taxon>Dikarya</taxon>
        <taxon>Ascomycota</taxon>
        <taxon>Pezizomycotina</taxon>
        <taxon>Dothideomycetes</taxon>
        <taxon>Pleosporomycetidae</taxon>
        <taxon>Venturiales</taxon>
        <taxon>Cylindrosympodiaceae</taxon>
        <taxon>Tothia</taxon>
    </lineage>
</organism>
<accession>A0A9P4NTJ9</accession>
<evidence type="ECO:0000313" key="3">
    <source>
        <dbReference type="Proteomes" id="UP000800235"/>
    </source>
</evidence>
<dbReference type="Proteomes" id="UP000800235">
    <property type="component" value="Unassembled WGS sequence"/>
</dbReference>
<sequence length="472" mass="51870">MRLLTAVGLAALSSHALAKEMAVDPKTQSLYTSGQFMAQMMAKKEATFARQRAAGAYNAAQYPKVDKPVQCVAGKAIAIPGNANYTFNCNNIDLYSFKSHADLGSATGEGSSSWGWTSGDGREFIAIGQTDGAAFAEITKDGKLLYLGRLPHNSEPSLWREIRGYKDYMIIGSEAVKHGVQIFDMRKLVSIDPASPVTFSTTKDITGLFTGLPNGRTHNVVVNEASNYAYAVGAQPRDDKCKSGLIFIDLSDPTNPTSPGCAAQAGYVHDAQCRIYKGPQEKYNGHEICYGYNENALVIYDVTDKSAPKILSTTSYYGASYVHQGWLLDVDWHEYLIQDDEYDEFDKKGVAADGYPVTYIWDIRDLEAPKQTGYYKSGAYGVDHNQYIHDGFAYQSNYGTGFRILDVSSIPQDPTGKGVKEVGFFDVYPEDDGLPNGGIVDFVGTWSSYAYFKSGYIFVNTIERGGFVLKRQ</sequence>
<dbReference type="PANTHER" id="PTHR38787">
    <property type="entry name" value="REGULATORY P DOMAIN-CONTAINING PROTEIN"/>
    <property type="match status" value="1"/>
</dbReference>
<evidence type="ECO:0000256" key="1">
    <source>
        <dbReference type="SAM" id="SignalP"/>
    </source>
</evidence>
<evidence type="ECO:0000313" key="2">
    <source>
        <dbReference type="EMBL" id="KAF2431461.1"/>
    </source>
</evidence>
<gene>
    <name evidence="2" type="ORF">EJ08DRAFT_648976</name>
</gene>
<dbReference type="EMBL" id="MU007032">
    <property type="protein sequence ID" value="KAF2431461.1"/>
    <property type="molecule type" value="Genomic_DNA"/>
</dbReference>
<name>A0A9P4NTJ9_9PEZI</name>
<protein>
    <recommendedName>
        <fullName evidence="4">LVIVD repeat-containing protein</fullName>
    </recommendedName>
</protein>
<feature type="signal peptide" evidence="1">
    <location>
        <begin position="1"/>
        <end position="18"/>
    </location>
</feature>
<dbReference type="InterPro" id="IPR027589">
    <property type="entry name" value="Choice_anch_B"/>
</dbReference>
<evidence type="ECO:0008006" key="4">
    <source>
        <dbReference type="Google" id="ProtNLM"/>
    </source>
</evidence>